<evidence type="ECO:0000256" key="1">
    <source>
        <dbReference type="ARBA" id="ARBA00004651"/>
    </source>
</evidence>
<dbReference type="PANTHER" id="PTHR36115:SF4">
    <property type="entry name" value="MEMBRANE PROTEIN"/>
    <property type="match status" value="1"/>
</dbReference>
<feature type="transmembrane region" description="Helical" evidence="7">
    <location>
        <begin position="65"/>
        <end position="86"/>
    </location>
</feature>
<evidence type="ECO:0000313" key="10">
    <source>
        <dbReference type="Proteomes" id="UP000605992"/>
    </source>
</evidence>
<keyword evidence="5 7" id="KW-0472">Membrane</keyword>
<evidence type="ECO:0000256" key="3">
    <source>
        <dbReference type="ARBA" id="ARBA00022692"/>
    </source>
</evidence>
<keyword evidence="3 7" id="KW-0812">Transmembrane</keyword>
<protein>
    <recommendedName>
        <fullName evidence="8">RDD domain-containing protein</fullName>
    </recommendedName>
</protein>
<dbReference type="PANTHER" id="PTHR36115">
    <property type="entry name" value="PROLINE-RICH ANTIGEN HOMOLOG-RELATED"/>
    <property type="match status" value="1"/>
</dbReference>
<evidence type="ECO:0000313" key="9">
    <source>
        <dbReference type="EMBL" id="GII52474.1"/>
    </source>
</evidence>
<dbReference type="EMBL" id="BOOR01000006">
    <property type="protein sequence ID" value="GII52474.1"/>
    <property type="molecule type" value="Genomic_DNA"/>
</dbReference>
<organism evidence="9 10">
    <name type="scientific">Planotetraspora thailandica</name>
    <dbReference type="NCBI Taxonomy" id="487172"/>
    <lineage>
        <taxon>Bacteria</taxon>
        <taxon>Bacillati</taxon>
        <taxon>Actinomycetota</taxon>
        <taxon>Actinomycetes</taxon>
        <taxon>Streptosporangiales</taxon>
        <taxon>Streptosporangiaceae</taxon>
        <taxon>Planotetraspora</taxon>
    </lineage>
</organism>
<dbReference type="InterPro" id="IPR010432">
    <property type="entry name" value="RDD"/>
</dbReference>
<feature type="transmembrane region" description="Helical" evidence="7">
    <location>
        <begin position="167"/>
        <end position="197"/>
    </location>
</feature>
<evidence type="ECO:0000256" key="6">
    <source>
        <dbReference type="SAM" id="MobiDB-lite"/>
    </source>
</evidence>
<feature type="region of interest" description="Disordered" evidence="6">
    <location>
        <begin position="1"/>
        <end position="46"/>
    </location>
</feature>
<name>A0A8J3XTS4_9ACTN</name>
<dbReference type="Proteomes" id="UP000605992">
    <property type="component" value="Unassembled WGS sequence"/>
</dbReference>
<comment type="caution">
    <text evidence="9">The sequence shown here is derived from an EMBL/GenBank/DDBJ whole genome shotgun (WGS) entry which is preliminary data.</text>
</comment>
<sequence>MTAEPPPGQNPYQPGPPPPGGYQPPPPPPPGGYPPPGYGPYGAGPQGAPVPPGAPAPLALWWERWVARIIDFIIFFVVYYILLSILNSIFKPSFADLLQNPTGTLFMPYFLAGVIAYGAYTAYDYVLHSKDGQTLGKKVMKIKVVGVGGAALDSSALMKRSALYPGVMVLMALVGASSLFNFLAGILMLVIAVMVVADQPLHQGLHDKVAGTIVVKAPQ</sequence>
<evidence type="ECO:0000256" key="7">
    <source>
        <dbReference type="SAM" id="Phobius"/>
    </source>
</evidence>
<feature type="transmembrane region" description="Helical" evidence="7">
    <location>
        <begin position="106"/>
        <end position="127"/>
    </location>
</feature>
<feature type="domain" description="RDD" evidence="8">
    <location>
        <begin position="59"/>
        <end position="211"/>
    </location>
</feature>
<dbReference type="InterPro" id="IPR051791">
    <property type="entry name" value="Pra-immunoreactive"/>
</dbReference>
<dbReference type="AlphaFoldDB" id="A0A8J3XTS4"/>
<gene>
    <name evidence="9" type="ORF">Pth03_08630</name>
</gene>
<keyword evidence="2" id="KW-1003">Cell membrane</keyword>
<evidence type="ECO:0000256" key="5">
    <source>
        <dbReference type="ARBA" id="ARBA00023136"/>
    </source>
</evidence>
<accession>A0A8J3XTS4</accession>
<dbReference type="GO" id="GO:0005886">
    <property type="term" value="C:plasma membrane"/>
    <property type="evidence" value="ECO:0007669"/>
    <property type="project" value="UniProtKB-SubCell"/>
</dbReference>
<evidence type="ECO:0000256" key="2">
    <source>
        <dbReference type="ARBA" id="ARBA00022475"/>
    </source>
</evidence>
<proteinExistence type="predicted"/>
<feature type="compositionally biased region" description="Pro residues" evidence="6">
    <location>
        <begin position="1"/>
        <end position="38"/>
    </location>
</feature>
<dbReference type="RefSeq" id="WP_203942776.1">
    <property type="nucleotide sequence ID" value="NZ_BOOR01000006.1"/>
</dbReference>
<dbReference type="Pfam" id="PF06271">
    <property type="entry name" value="RDD"/>
    <property type="match status" value="1"/>
</dbReference>
<keyword evidence="10" id="KW-1185">Reference proteome</keyword>
<comment type="subcellular location">
    <subcellularLocation>
        <location evidence="1">Cell membrane</location>
        <topology evidence="1">Multi-pass membrane protein</topology>
    </subcellularLocation>
</comment>
<reference evidence="9" key="1">
    <citation type="submission" date="2021-01" db="EMBL/GenBank/DDBJ databases">
        <title>Whole genome shotgun sequence of Planotetraspora thailandica NBRC 104271.</title>
        <authorList>
            <person name="Komaki H."/>
            <person name="Tamura T."/>
        </authorList>
    </citation>
    <scope>NUCLEOTIDE SEQUENCE</scope>
    <source>
        <strain evidence="9">NBRC 104271</strain>
    </source>
</reference>
<keyword evidence="4 7" id="KW-1133">Transmembrane helix</keyword>
<evidence type="ECO:0000256" key="4">
    <source>
        <dbReference type="ARBA" id="ARBA00022989"/>
    </source>
</evidence>
<evidence type="ECO:0000259" key="8">
    <source>
        <dbReference type="Pfam" id="PF06271"/>
    </source>
</evidence>